<dbReference type="Pfam" id="PF13476">
    <property type="entry name" value="AAA_23"/>
    <property type="match status" value="1"/>
</dbReference>
<feature type="domain" description="Rad50/SbcC-type AAA" evidence="1">
    <location>
        <begin position="6"/>
        <end position="59"/>
    </location>
</feature>
<evidence type="ECO:0000259" key="1">
    <source>
        <dbReference type="Pfam" id="PF13476"/>
    </source>
</evidence>
<dbReference type="Gene3D" id="3.40.50.300">
    <property type="entry name" value="P-loop containing nucleotide triphosphate hydrolases"/>
    <property type="match status" value="1"/>
</dbReference>
<dbReference type="GO" id="GO:0016887">
    <property type="term" value="F:ATP hydrolysis activity"/>
    <property type="evidence" value="ECO:0007669"/>
    <property type="project" value="InterPro"/>
</dbReference>
<dbReference type="AlphaFoldDB" id="A0A378YXT4"/>
<dbReference type="SUPFAM" id="SSF52540">
    <property type="entry name" value="P-loop containing nucleoside triphosphate hydrolases"/>
    <property type="match status" value="1"/>
</dbReference>
<proteinExistence type="predicted"/>
<protein>
    <submittedName>
        <fullName evidence="2">Probable DNA double-strand break repair Rad50 ATPase</fullName>
    </submittedName>
</protein>
<sequence length="579" mass="60739">MRLTHIHATNFLGIRTADVELRTPVALFCGPNGAGKSSIQDAVRLALAGESVRVALKKEYGRLVHDGAESGSIVVVADGGRANNVALPGGKITQTIPTDPRTPFVLDAQRFASLDSKARRTFLFDLMGVTVGTDDVRKRLAARGITGDKVDGVLPLVRAGFDAAATEAQSKATAAKGAWRAVTGETYGSSKANGWTAKAPEGAEDAADLAAALVEGRETSETFDRECADLQQQLGAIDAADRQRQQRDARAAALREAAAKLPKAEQSLERARAELAEFLPKVEALRAAAGGKVEGMPCTCPECGALLRYLAGKLAADTPIERNEDAAASLPEYEKSLAVLQNAMKSREAEFDRARDAAVQLELIMKESAEAASDDAPPRTDIEQALADAKASATKAREIVAGIEATQRAIADAGAKTKRAAQHHADVAAWEALAGALGPDGIPADLLAEALGPINARAAEQSDAAGWARVAIAADMSITAAGRDYALLSESEKWRADAVIAEAIAHLSGVRVLMLDRADVLVGAERDNLLYWLDDLAHAGDLDTALVFMSMKAAPGAMPESITTFWIADHCVGGSKAAA</sequence>
<evidence type="ECO:0000313" key="3">
    <source>
        <dbReference type="Proteomes" id="UP000254573"/>
    </source>
</evidence>
<dbReference type="PANTHER" id="PTHR32114:SF2">
    <property type="entry name" value="ABC TRANSPORTER ABCH.3"/>
    <property type="match status" value="1"/>
</dbReference>
<dbReference type="InterPro" id="IPR038729">
    <property type="entry name" value="Rad50/SbcC_AAA"/>
</dbReference>
<dbReference type="GO" id="GO:0006302">
    <property type="term" value="P:double-strand break repair"/>
    <property type="evidence" value="ECO:0007669"/>
    <property type="project" value="InterPro"/>
</dbReference>
<dbReference type="EMBL" id="UGSG01000001">
    <property type="protein sequence ID" value="SUA81966.1"/>
    <property type="molecule type" value="Genomic_DNA"/>
</dbReference>
<accession>A0A378YXT4</accession>
<organism evidence="2 3">
    <name type="scientific">Pandoraea pnomenusa</name>
    <dbReference type="NCBI Taxonomy" id="93220"/>
    <lineage>
        <taxon>Bacteria</taxon>
        <taxon>Pseudomonadati</taxon>
        <taxon>Pseudomonadota</taxon>
        <taxon>Betaproteobacteria</taxon>
        <taxon>Burkholderiales</taxon>
        <taxon>Burkholderiaceae</taxon>
        <taxon>Pandoraea</taxon>
    </lineage>
</organism>
<dbReference type="Proteomes" id="UP000254573">
    <property type="component" value="Unassembled WGS sequence"/>
</dbReference>
<evidence type="ECO:0000313" key="2">
    <source>
        <dbReference type="EMBL" id="SUA81966.1"/>
    </source>
</evidence>
<dbReference type="InterPro" id="IPR027417">
    <property type="entry name" value="P-loop_NTPase"/>
</dbReference>
<reference evidence="2 3" key="1">
    <citation type="submission" date="2018-06" db="EMBL/GenBank/DDBJ databases">
        <authorList>
            <consortium name="Pathogen Informatics"/>
            <person name="Doyle S."/>
        </authorList>
    </citation>
    <scope>NUCLEOTIDE SEQUENCE [LARGE SCALE GENOMIC DNA]</scope>
    <source>
        <strain evidence="2 3">NCTC13160</strain>
    </source>
</reference>
<dbReference type="RefSeq" id="WP_038620798.1">
    <property type="nucleotide sequence ID" value="NZ_CP009553.3"/>
</dbReference>
<dbReference type="KEGG" id="ppnm:LV28_24575"/>
<dbReference type="OrthoDB" id="9815944at2"/>
<name>A0A378YXT4_9BURK</name>
<gene>
    <name evidence="2" type="ORF">NCTC13160_04840</name>
</gene>
<dbReference type="PANTHER" id="PTHR32114">
    <property type="entry name" value="ABC TRANSPORTER ABCH.3"/>
    <property type="match status" value="1"/>
</dbReference>